<evidence type="ECO:0000313" key="4">
    <source>
        <dbReference type="Proteomes" id="UP000532936"/>
    </source>
</evidence>
<comment type="caution">
    <text evidence="3">The sequence shown here is derived from an EMBL/GenBank/DDBJ whole genome shotgun (WGS) entry which is preliminary data.</text>
</comment>
<dbReference type="GO" id="GO:0004519">
    <property type="term" value="F:endonuclease activity"/>
    <property type="evidence" value="ECO:0007669"/>
    <property type="project" value="UniProtKB-KW"/>
</dbReference>
<dbReference type="PANTHER" id="PTHR43581">
    <property type="entry name" value="ATP/GTP PHOSPHATASE"/>
    <property type="match status" value="1"/>
</dbReference>
<dbReference type="PANTHER" id="PTHR43581:SF2">
    <property type="entry name" value="EXCINUCLEASE ATPASE SUBUNIT"/>
    <property type="match status" value="1"/>
</dbReference>
<feature type="domain" description="OLD protein-like TOPRIM" evidence="2">
    <location>
        <begin position="476"/>
        <end position="540"/>
    </location>
</feature>
<dbReference type="Proteomes" id="UP000532936">
    <property type="component" value="Unassembled WGS sequence"/>
</dbReference>
<organism evidence="3 4">
    <name type="scientific">Brevundimonas mediterranea</name>
    <dbReference type="NCBI Taxonomy" id="74329"/>
    <lineage>
        <taxon>Bacteria</taxon>
        <taxon>Pseudomonadati</taxon>
        <taxon>Pseudomonadota</taxon>
        <taxon>Alphaproteobacteria</taxon>
        <taxon>Caulobacterales</taxon>
        <taxon>Caulobacteraceae</taxon>
        <taxon>Brevundimonas</taxon>
    </lineage>
</organism>
<reference evidence="3 4" key="1">
    <citation type="submission" date="2020-08" db="EMBL/GenBank/DDBJ databases">
        <title>Genomic Encyclopedia of Type Strains, Phase IV (KMG-IV): sequencing the most valuable type-strain genomes for metagenomic binning, comparative biology and taxonomic classification.</title>
        <authorList>
            <person name="Goeker M."/>
        </authorList>
    </citation>
    <scope>NUCLEOTIDE SEQUENCE [LARGE SCALE GENOMIC DNA]</scope>
    <source>
        <strain evidence="3 4">DSM 14878</strain>
    </source>
</reference>
<dbReference type="CDD" id="cd01026">
    <property type="entry name" value="TOPRIM_OLD"/>
    <property type="match status" value="1"/>
</dbReference>
<protein>
    <submittedName>
        <fullName evidence="3">Putative ATP-dependent endonuclease of OLD family</fullName>
    </submittedName>
</protein>
<sequence length="759" mass="83843">MYLHSYRLKNYRRLRDVRVELAPDISIFVGANNSGKTSATQAIIMFLSGAKDRFSLFDFSSNTWRELNVLEEGNPAEDTNAVIPAISLDLWFEVTESDLYLAIPILPSTAWAGNMVGVRVELAAKNGGELLQRYRQQKQTALAHAAALPESSGNYVPWPKSLTDYLEKELHSEFELRYSVLDRAQFNDELVANEGYEPALIAGELSGAAVLKSLVRVDCLNAQRHLADPSSRTEGSAGRSEDLSRRLSRFYQRNLEQREEDHSALAALFASEVGLNQHLMDVFAPTLERIATLGYPGLNNPRLEIKSALNPASVMSQDARIHYILGDGDDATRLPDTYNGLGFKNLIYMVVEILDLQAKWVAEEEKRPPLHLIFIEEPEAHLHAQLQQVFVRNVLSLLSLPGEIEGAFASQVVVTTHSPHVLYERGFAPIRYFRRHVVDQEQTTQVLNLSAFQPGDAPKDRDFLQRYLKLTHCDLFFADAAILVEGNVERLLMPLMIEKEATGLRSAALSILEVGGAFGHRFKELIEFLGITTLIVTDIDSVTAAADPTVTEEDDSEDEEEIEFEVPADQAADPAVKRYGKACLPSTAGAETSNQTLIQWLPKRRTIAELLAATADEKTADLIGSEPSKVMVTYQTATDVTWGGQTTSFCGRTLEEAFGLENAAWCQAAEQKPVGLKLRKAAVDPMALALGLHKRVGGKGFDKTKFALQVLAANKDAWVSPGYIRAGLLWLAEQVDLEVEQEADAIVEAAEAVDGAPHE</sequence>
<dbReference type="SUPFAM" id="SSF52540">
    <property type="entry name" value="P-loop containing nucleoside triphosphate hydrolases"/>
    <property type="match status" value="1"/>
</dbReference>
<dbReference type="AlphaFoldDB" id="A0A7W6F0L3"/>
<keyword evidence="3" id="KW-0540">Nuclease</keyword>
<gene>
    <name evidence="3" type="ORF">GGR11_002476</name>
</gene>
<dbReference type="InterPro" id="IPR041685">
    <property type="entry name" value="AAA_GajA/Old/RecF-like"/>
</dbReference>
<keyword evidence="3" id="KW-0255">Endonuclease</keyword>
<dbReference type="InterPro" id="IPR034139">
    <property type="entry name" value="TOPRIM_OLD"/>
</dbReference>
<proteinExistence type="predicted"/>
<dbReference type="Pfam" id="PF20469">
    <property type="entry name" value="OLD-like_TOPRIM"/>
    <property type="match status" value="1"/>
</dbReference>
<evidence type="ECO:0000259" key="2">
    <source>
        <dbReference type="Pfam" id="PF20469"/>
    </source>
</evidence>
<dbReference type="Gene3D" id="3.40.50.300">
    <property type="entry name" value="P-loop containing nucleotide triphosphate hydrolases"/>
    <property type="match status" value="1"/>
</dbReference>
<name>A0A7W6F0L3_9CAUL</name>
<dbReference type="Pfam" id="PF13175">
    <property type="entry name" value="AAA_15"/>
    <property type="match status" value="1"/>
</dbReference>
<keyword evidence="3" id="KW-0378">Hydrolase</keyword>
<evidence type="ECO:0000313" key="3">
    <source>
        <dbReference type="EMBL" id="MBB3872923.1"/>
    </source>
</evidence>
<dbReference type="InterPro" id="IPR027417">
    <property type="entry name" value="P-loop_NTPase"/>
</dbReference>
<feature type="domain" description="Endonuclease GajA/Old nuclease/RecF-like AAA" evidence="1">
    <location>
        <begin position="1"/>
        <end position="421"/>
    </location>
</feature>
<dbReference type="EMBL" id="JACIDA010000002">
    <property type="protein sequence ID" value="MBB3872923.1"/>
    <property type="molecule type" value="Genomic_DNA"/>
</dbReference>
<accession>A0A7W6F0L3</accession>
<evidence type="ECO:0000259" key="1">
    <source>
        <dbReference type="Pfam" id="PF13175"/>
    </source>
</evidence>
<dbReference type="InterPro" id="IPR051396">
    <property type="entry name" value="Bact_Antivir_Def_Nuclease"/>
</dbReference>
<dbReference type="RefSeq" id="WP_183197384.1">
    <property type="nucleotide sequence ID" value="NZ_JACIDA010000002.1"/>
</dbReference>